<keyword evidence="2" id="KW-1185">Reference proteome</keyword>
<accession>A0A037ZGY0</accession>
<dbReference type="Pfam" id="PF00300">
    <property type="entry name" value="His_Phos_1"/>
    <property type="match status" value="1"/>
</dbReference>
<dbReference type="PANTHER" id="PTHR47623:SF1">
    <property type="entry name" value="OS09G0287300 PROTEIN"/>
    <property type="match status" value="1"/>
</dbReference>
<dbReference type="Gene3D" id="3.40.50.1240">
    <property type="entry name" value="Phosphoglycerate mutase-like"/>
    <property type="match status" value="1"/>
</dbReference>
<dbReference type="AlphaFoldDB" id="A0A037ZGY0"/>
<dbReference type="SUPFAM" id="SSF53254">
    <property type="entry name" value="Phosphoglycerate mutase-like"/>
    <property type="match status" value="1"/>
</dbReference>
<gene>
    <name evidence="1" type="ORF">ACMU_16895</name>
</gene>
<dbReference type="InterPro" id="IPR029033">
    <property type="entry name" value="His_PPase_superfam"/>
</dbReference>
<dbReference type="STRING" id="1454373.ACMU_16895"/>
<reference evidence="1 2" key="1">
    <citation type="submission" date="2014-03" db="EMBL/GenBank/DDBJ databases">
        <title>Draft Genome Sequence of Actibacterium mucosum KCTC 23349, a Marine Alphaproteobacterium with Complex Ionic Requirements Isolated from Mediterranean Seawater at Malvarrosa Beach, Valencia, Spain.</title>
        <authorList>
            <person name="Arahal D.R."/>
            <person name="Shao Z."/>
            <person name="Lai Q."/>
            <person name="Pujalte M.J."/>
        </authorList>
    </citation>
    <scope>NUCLEOTIDE SEQUENCE [LARGE SCALE GENOMIC DNA]</scope>
    <source>
        <strain evidence="1 2">KCTC 23349</strain>
    </source>
</reference>
<dbReference type="PANTHER" id="PTHR47623">
    <property type="entry name" value="OS09G0287300 PROTEIN"/>
    <property type="match status" value="1"/>
</dbReference>
<proteinExistence type="predicted"/>
<dbReference type="EMBL" id="JFKE01000006">
    <property type="protein sequence ID" value="KAJ54791.1"/>
    <property type="molecule type" value="Genomic_DNA"/>
</dbReference>
<evidence type="ECO:0000313" key="1">
    <source>
        <dbReference type="EMBL" id="KAJ54791.1"/>
    </source>
</evidence>
<protein>
    <submittedName>
        <fullName evidence="1">Phosphoglycerate mutase</fullName>
    </submittedName>
</protein>
<dbReference type="CDD" id="cd07067">
    <property type="entry name" value="HP_PGM_like"/>
    <property type="match status" value="1"/>
</dbReference>
<dbReference type="Proteomes" id="UP000026249">
    <property type="component" value="Unassembled WGS sequence"/>
</dbReference>
<name>A0A037ZGY0_9RHOB</name>
<organism evidence="1 2">
    <name type="scientific">Actibacterium mucosum KCTC 23349</name>
    <dbReference type="NCBI Taxonomy" id="1454373"/>
    <lineage>
        <taxon>Bacteria</taxon>
        <taxon>Pseudomonadati</taxon>
        <taxon>Pseudomonadota</taxon>
        <taxon>Alphaproteobacteria</taxon>
        <taxon>Rhodobacterales</taxon>
        <taxon>Roseobacteraceae</taxon>
        <taxon>Actibacterium</taxon>
    </lineage>
</organism>
<comment type="caution">
    <text evidence="1">The sequence shown here is derived from an EMBL/GenBank/DDBJ whole genome shotgun (WGS) entry which is preliminary data.</text>
</comment>
<evidence type="ECO:0000313" key="2">
    <source>
        <dbReference type="Proteomes" id="UP000026249"/>
    </source>
</evidence>
<dbReference type="OrthoDB" id="9810154at2"/>
<dbReference type="InterPro" id="IPR013078">
    <property type="entry name" value="His_Pase_superF_clade-1"/>
</dbReference>
<sequence>MTLLLILVRHAKSSWGDPAAEDIDRPLNKRGQKAAPEIAKWLNSKGYIPAEVVSSPARRTLETWDRMAPHFPDTALIRREPDLYLAPPSTMLNSLQNCAADPVMMLGHNPGIAGFAAALLASPPDHPRFRDYPTCSTLVAAFEASDWAEVQPGSGKVLDFTIPADL</sequence>
<dbReference type="RefSeq" id="WP_035261007.1">
    <property type="nucleotide sequence ID" value="NZ_JFKE01000006.1"/>
</dbReference>